<name>A0A0X8JM50_9BACT</name>
<evidence type="ECO:0000256" key="1">
    <source>
        <dbReference type="ARBA" id="ARBA00023002"/>
    </source>
</evidence>
<proteinExistence type="predicted"/>
<dbReference type="GO" id="GO:0016491">
    <property type="term" value="F:oxidoreductase activity"/>
    <property type="evidence" value="ECO:0007669"/>
    <property type="project" value="UniProtKB-KW"/>
</dbReference>
<dbReference type="AlphaFoldDB" id="A0A0X8JM50"/>
<dbReference type="Proteomes" id="UP000069241">
    <property type="component" value="Chromosome"/>
</dbReference>
<dbReference type="InterPro" id="IPR036188">
    <property type="entry name" value="FAD/NAD-bd_sf"/>
</dbReference>
<dbReference type="Pfam" id="PF01266">
    <property type="entry name" value="DAO"/>
    <property type="match status" value="1"/>
</dbReference>
<dbReference type="SUPFAM" id="SSF51905">
    <property type="entry name" value="FAD/NAD(P)-binding domain"/>
    <property type="match status" value="1"/>
</dbReference>
<keyword evidence="4" id="KW-1185">Reference proteome</keyword>
<dbReference type="EMBL" id="CP014229">
    <property type="protein sequence ID" value="AMD91290.1"/>
    <property type="molecule type" value="Genomic_DNA"/>
</dbReference>
<keyword evidence="1" id="KW-0560">Oxidoreductase</keyword>
<evidence type="ECO:0000313" key="4">
    <source>
        <dbReference type="Proteomes" id="UP000069241"/>
    </source>
</evidence>
<reference evidence="4" key="1">
    <citation type="submission" date="2016-02" db="EMBL/GenBank/DDBJ databases">
        <authorList>
            <person name="Holder M.E."/>
            <person name="Ajami N.J."/>
            <person name="Petrosino J.F."/>
        </authorList>
    </citation>
    <scope>NUCLEOTIDE SEQUENCE [LARGE SCALE GENOMIC DNA]</scope>
    <source>
        <strain evidence="4">CCUG 45958</strain>
    </source>
</reference>
<dbReference type="RefSeq" id="WP_062254379.1">
    <property type="nucleotide sequence ID" value="NZ_CP014229.1"/>
</dbReference>
<dbReference type="GO" id="GO:0005737">
    <property type="term" value="C:cytoplasm"/>
    <property type="evidence" value="ECO:0007669"/>
    <property type="project" value="TreeGrafter"/>
</dbReference>
<dbReference type="InterPro" id="IPR006076">
    <property type="entry name" value="FAD-dep_OxRdtase"/>
</dbReference>
<organism evidence="3 4">
    <name type="scientific">Desulfovibrio fairfieldensis</name>
    <dbReference type="NCBI Taxonomy" id="44742"/>
    <lineage>
        <taxon>Bacteria</taxon>
        <taxon>Pseudomonadati</taxon>
        <taxon>Thermodesulfobacteriota</taxon>
        <taxon>Desulfovibrionia</taxon>
        <taxon>Desulfovibrionales</taxon>
        <taxon>Desulfovibrionaceae</taxon>
        <taxon>Desulfovibrio</taxon>
    </lineage>
</organism>
<accession>A0A0X8JM50</accession>
<protein>
    <recommendedName>
        <fullName evidence="2">FAD dependent oxidoreductase domain-containing protein</fullName>
    </recommendedName>
</protein>
<dbReference type="Gene3D" id="3.30.9.10">
    <property type="entry name" value="D-Amino Acid Oxidase, subunit A, domain 2"/>
    <property type="match status" value="1"/>
</dbReference>
<dbReference type="PANTHER" id="PTHR13847">
    <property type="entry name" value="SARCOSINE DEHYDROGENASE-RELATED"/>
    <property type="match status" value="1"/>
</dbReference>
<dbReference type="KEGG" id="dfi:AXF13_14780"/>
<gene>
    <name evidence="3" type="ORF">AXF13_14780</name>
</gene>
<feature type="domain" description="FAD dependent oxidoreductase" evidence="2">
    <location>
        <begin position="8"/>
        <end position="351"/>
    </location>
</feature>
<dbReference type="Gene3D" id="3.50.50.60">
    <property type="entry name" value="FAD/NAD(P)-binding domain"/>
    <property type="match status" value="1"/>
</dbReference>
<evidence type="ECO:0000313" key="3">
    <source>
        <dbReference type="EMBL" id="AMD91290.1"/>
    </source>
</evidence>
<dbReference type="STRING" id="44742.AXF13_14780"/>
<evidence type="ECO:0000259" key="2">
    <source>
        <dbReference type="Pfam" id="PF01266"/>
    </source>
</evidence>
<dbReference type="PANTHER" id="PTHR13847:SF287">
    <property type="entry name" value="FAD-DEPENDENT OXIDOREDUCTASE DOMAIN-CONTAINING PROTEIN 1"/>
    <property type="match status" value="1"/>
</dbReference>
<sequence length="375" mass="42028">MNAPETTDVLIIGGGFYGCCLALLLADRHTKVTILERAPDLMTRASALNQARVHAGFHYPRNFLTACRSLINFPRFTLEFRKAIVDDFTKLYAVARHGSKVTARRFFRMYTDMKAQIRPAAPRYAALFDPDFIEALFEVREYAFDCDILRELLRDRLNSAGVRVLYGYDVRAVIANKPEGSGLVCLDEAGAAYAAPAVFNCTYTRLNHLLRASGLPLLALKHELTEICLVEVPEALHGLGVTIMDGPFFSVMPYPSAGLHSLTHVRYTPHQKWLDGERDADPYSLADSPPPSNFIHMRNDALRYLPALRGVRHVRSLFEIKTVLLRNEDDDGRPILFRTDYGLPGLSVVLGSKIDNIYDVLAMVKEMRQAARPAG</sequence>